<gene>
    <name evidence="2" type="ORF">LITE_LOCUS28961</name>
</gene>
<accession>A0AAV0MJ77</accession>
<feature type="non-terminal residue" evidence="2">
    <location>
        <position position="1"/>
    </location>
</feature>
<proteinExistence type="predicted"/>
<evidence type="ECO:0000313" key="3">
    <source>
        <dbReference type="Proteomes" id="UP001154282"/>
    </source>
</evidence>
<dbReference type="AlphaFoldDB" id="A0AAV0MJ77"/>
<protein>
    <submittedName>
        <fullName evidence="2">Uncharacterized protein</fullName>
    </submittedName>
</protein>
<dbReference type="PANTHER" id="PTHR46915">
    <property type="entry name" value="UBIQUITIN-LIKE PROTEASE 4-RELATED"/>
    <property type="match status" value="1"/>
</dbReference>
<keyword evidence="1" id="KW-0788">Thiol protease</keyword>
<dbReference type="Gene3D" id="3.30.310.130">
    <property type="entry name" value="Ubiquitin-related"/>
    <property type="match status" value="1"/>
</dbReference>
<evidence type="ECO:0000313" key="2">
    <source>
        <dbReference type="EMBL" id="CAI0446317.1"/>
    </source>
</evidence>
<evidence type="ECO:0000256" key="1">
    <source>
        <dbReference type="ARBA" id="ARBA00022807"/>
    </source>
</evidence>
<comment type="caution">
    <text evidence="2">The sequence shown here is derived from an EMBL/GenBank/DDBJ whole genome shotgun (WGS) entry which is preliminary data.</text>
</comment>
<dbReference type="GO" id="GO:0008234">
    <property type="term" value="F:cysteine-type peptidase activity"/>
    <property type="evidence" value="ECO:0007669"/>
    <property type="project" value="UniProtKB-KW"/>
</dbReference>
<name>A0AAV0MJ77_9ROSI</name>
<dbReference type="PANTHER" id="PTHR46915:SF6">
    <property type="entry name" value="CYSTEINE PROTEINASES SUPERFAMILY PROTEIN"/>
    <property type="match status" value="1"/>
</dbReference>
<keyword evidence="1" id="KW-0378">Hydrolase</keyword>
<keyword evidence="3" id="KW-1185">Reference proteome</keyword>
<dbReference type="Proteomes" id="UP001154282">
    <property type="component" value="Unassembled WGS sequence"/>
</dbReference>
<organism evidence="2 3">
    <name type="scientific">Linum tenue</name>
    <dbReference type="NCBI Taxonomy" id="586396"/>
    <lineage>
        <taxon>Eukaryota</taxon>
        <taxon>Viridiplantae</taxon>
        <taxon>Streptophyta</taxon>
        <taxon>Embryophyta</taxon>
        <taxon>Tracheophyta</taxon>
        <taxon>Spermatophyta</taxon>
        <taxon>Magnoliopsida</taxon>
        <taxon>eudicotyledons</taxon>
        <taxon>Gunneridae</taxon>
        <taxon>Pentapetalae</taxon>
        <taxon>rosids</taxon>
        <taxon>fabids</taxon>
        <taxon>Malpighiales</taxon>
        <taxon>Linaceae</taxon>
        <taxon>Linum</taxon>
    </lineage>
</organism>
<sequence>VFQWTGCTASLKFSYCELLRCFNLARRGHWSLLILCNLGESLESENGKPCMLLLDSLENAGPGRIEPDLRKFLLDIYRSEGRAVNKKLIHQIPLLIPKSLVLEPQMNRTWFTPDCLQQFFEELDLVKKAV</sequence>
<keyword evidence="1" id="KW-0645">Protease</keyword>
<reference evidence="2" key="1">
    <citation type="submission" date="2022-08" db="EMBL/GenBank/DDBJ databases">
        <authorList>
            <person name="Gutierrez-Valencia J."/>
        </authorList>
    </citation>
    <scope>NUCLEOTIDE SEQUENCE</scope>
</reference>
<dbReference type="EMBL" id="CAMGYJ010000007">
    <property type="protein sequence ID" value="CAI0446317.1"/>
    <property type="molecule type" value="Genomic_DNA"/>
</dbReference>